<protein>
    <submittedName>
        <fullName evidence="1">Uncharacterized protein</fullName>
    </submittedName>
</protein>
<dbReference type="Proteomes" id="UP000287651">
    <property type="component" value="Unassembled WGS sequence"/>
</dbReference>
<comment type="caution">
    <text evidence="1">The sequence shown here is derived from an EMBL/GenBank/DDBJ whole genome shotgun (WGS) entry which is preliminary data.</text>
</comment>
<proteinExistence type="predicted"/>
<organism evidence="1 2">
    <name type="scientific">Ensete ventricosum</name>
    <name type="common">Abyssinian banana</name>
    <name type="synonym">Musa ensete</name>
    <dbReference type="NCBI Taxonomy" id="4639"/>
    <lineage>
        <taxon>Eukaryota</taxon>
        <taxon>Viridiplantae</taxon>
        <taxon>Streptophyta</taxon>
        <taxon>Embryophyta</taxon>
        <taxon>Tracheophyta</taxon>
        <taxon>Spermatophyta</taxon>
        <taxon>Magnoliopsida</taxon>
        <taxon>Liliopsida</taxon>
        <taxon>Zingiberales</taxon>
        <taxon>Musaceae</taxon>
        <taxon>Ensete</taxon>
    </lineage>
</organism>
<dbReference type="EMBL" id="AMZH03009992">
    <property type="protein sequence ID" value="RRT55643.1"/>
    <property type="molecule type" value="Genomic_DNA"/>
</dbReference>
<evidence type="ECO:0000313" key="1">
    <source>
        <dbReference type="EMBL" id="RRT55643.1"/>
    </source>
</evidence>
<reference evidence="1 2" key="1">
    <citation type="journal article" date="2014" name="Agronomy (Basel)">
        <title>A Draft Genome Sequence for Ensete ventricosum, the Drought-Tolerant Tree Against Hunger.</title>
        <authorList>
            <person name="Harrison J."/>
            <person name="Moore K.A."/>
            <person name="Paszkiewicz K."/>
            <person name="Jones T."/>
            <person name="Grant M."/>
            <person name="Ambacheew D."/>
            <person name="Muzemil S."/>
            <person name="Studholme D.J."/>
        </authorList>
    </citation>
    <scope>NUCLEOTIDE SEQUENCE [LARGE SCALE GENOMIC DNA]</scope>
</reference>
<sequence>MGFRGGRNRIGWVPPRIFSSITPRDWGQRTIRRYKEEGTSSTEDGKTPERSSKVAVLWVVIFAFGQIFDSHRSASALYLDRGFYSNGYGAPVPEVLTVPVAYHAVILRRSFRGPCGVILGANSGDLVENVTSGTNLGDLDEEPMSGTNPEDFVEELISGTNPGDLVERVISGTNLGDLVEEPISGMNPEDFTGVQILGIWPRR</sequence>
<gene>
    <name evidence="1" type="ORF">B296_00019901</name>
</gene>
<name>A0A426YV80_ENSVE</name>
<dbReference type="AlphaFoldDB" id="A0A426YV80"/>
<evidence type="ECO:0000313" key="2">
    <source>
        <dbReference type="Proteomes" id="UP000287651"/>
    </source>
</evidence>
<accession>A0A426YV80</accession>